<dbReference type="RefSeq" id="WP_187718690.1">
    <property type="nucleotide sequence ID" value="NZ_JACTAH010000002.1"/>
</dbReference>
<dbReference type="EMBL" id="JACYTO010000002">
    <property type="protein sequence ID" value="MBD8503897.1"/>
    <property type="molecule type" value="Genomic_DNA"/>
</dbReference>
<dbReference type="InterPro" id="IPR009081">
    <property type="entry name" value="PP-bd_ACP"/>
</dbReference>
<sequence>METGIDFAREVKQYILDEFLPGENPDDLTDDLPLISGGIIDSIATLKMVLHFEERYGIALEAHEADKEHLDTIRDIAALLASKAR</sequence>
<organism evidence="2 3">
    <name type="scientific">Thauera sedimentorum</name>
    <dbReference type="NCBI Taxonomy" id="2767595"/>
    <lineage>
        <taxon>Bacteria</taxon>
        <taxon>Pseudomonadati</taxon>
        <taxon>Pseudomonadota</taxon>
        <taxon>Betaproteobacteria</taxon>
        <taxon>Rhodocyclales</taxon>
        <taxon>Zoogloeaceae</taxon>
        <taxon>Thauera</taxon>
    </lineage>
</organism>
<dbReference type="SUPFAM" id="SSF47336">
    <property type="entry name" value="ACP-like"/>
    <property type="match status" value="1"/>
</dbReference>
<protein>
    <submittedName>
        <fullName evidence="2">Acyl carrier protein</fullName>
    </submittedName>
</protein>
<dbReference type="Proteomes" id="UP000603602">
    <property type="component" value="Unassembled WGS sequence"/>
</dbReference>
<accession>A0ABR9BC39</accession>
<evidence type="ECO:0000313" key="3">
    <source>
        <dbReference type="Proteomes" id="UP000603602"/>
    </source>
</evidence>
<dbReference type="Gene3D" id="1.10.1200.10">
    <property type="entry name" value="ACP-like"/>
    <property type="match status" value="1"/>
</dbReference>
<dbReference type="InterPro" id="IPR036736">
    <property type="entry name" value="ACP-like_sf"/>
</dbReference>
<evidence type="ECO:0000313" key="2">
    <source>
        <dbReference type="EMBL" id="MBD8503897.1"/>
    </source>
</evidence>
<keyword evidence="3" id="KW-1185">Reference proteome</keyword>
<dbReference type="PROSITE" id="PS50075">
    <property type="entry name" value="CARRIER"/>
    <property type="match status" value="1"/>
</dbReference>
<feature type="domain" description="Carrier" evidence="1">
    <location>
        <begin position="6"/>
        <end position="84"/>
    </location>
</feature>
<gene>
    <name evidence="2" type="ORF">IFO67_13465</name>
</gene>
<evidence type="ECO:0000259" key="1">
    <source>
        <dbReference type="PROSITE" id="PS50075"/>
    </source>
</evidence>
<reference evidence="3" key="1">
    <citation type="submission" date="2023-07" db="EMBL/GenBank/DDBJ databases">
        <title>Thauera sp. CAU 1555 isolated from sand of Yaerae Beach.</title>
        <authorList>
            <person name="Kim W."/>
        </authorList>
    </citation>
    <scope>NUCLEOTIDE SEQUENCE [LARGE SCALE GENOMIC DNA]</scope>
    <source>
        <strain evidence="3">CAU 1555</strain>
    </source>
</reference>
<dbReference type="Pfam" id="PF00550">
    <property type="entry name" value="PP-binding"/>
    <property type="match status" value="1"/>
</dbReference>
<proteinExistence type="predicted"/>
<comment type="caution">
    <text evidence="2">The sequence shown here is derived from an EMBL/GenBank/DDBJ whole genome shotgun (WGS) entry which is preliminary data.</text>
</comment>
<name>A0ABR9BC39_9RHOO</name>